<reference evidence="3" key="1">
    <citation type="submission" date="2016-07" db="EMBL/GenBank/DDBJ databases">
        <authorList>
            <person name="Florea S."/>
            <person name="Webb J.S."/>
            <person name="Jaromczyk J."/>
            <person name="Schardl C.L."/>
        </authorList>
    </citation>
    <scope>NUCLEOTIDE SEQUENCE [LARGE SCALE GENOMIC DNA]</scope>
    <source>
        <strain evidence="3">CDC-D5610</strain>
    </source>
</reference>
<evidence type="ECO:0000256" key="1">
    <source>
        <dbReference type="SAM" id="MobiDB-lite"/>
    </source>
</evidence>
<name>A0A222NYH3_9GAMM</name>
<gene>
    <name evidence="2" type="ORF">clem_00190</name>
</gene>
<feature type="compositionally biased region" description="Basic and acidic residues" evidence="1">
    <location>
        <begin position="52"/>
        <end position="64"/>
    </location>
</feature>
<keyword evidence="3" id="KW-1185">Reference proteome</keyword>
<dbReference type="EMBL" id="CP016397">
    <property type="protein sequence ID" value="ASQ44605.1"/>
    <property type="molecule type" value="Genomic_DNA"/>
</dbReference>
<feature type="compositionally biased region" description="Polar residues" evidence="1">
    <location>
        <begin position="36"/>
        <end position="50"/>
    </location>
</feature>
<feature type="region of interest" description="Disordered" evidence="1">
    <location>
        <begin position="26"/>
        <end position="64"/>
    </location>
</feature>
<sequence length="64" mass="6950">MENNKENNNERVFAYTSAKVIEHDDLDRVSGGGGSSYLTTKATVAPTGSSPRDIDGRGDVTFDW</sequence>
<dbReference type="KEGG" id="lcd:clem_00190"/>
<organism evidence="2 3">
    <name type="scientific">Legionella clemsonensis</name>
    <dbReference type="NCBI Taxonomy" id="1867846"/>
    <lineage>
        <taxon>Bacteria</taxon>
        <taxon>Pseudomonadati</taxon>
        <taxon>Pseudomonadota</taxon>
        <taxon>Gammaproteobacteria</taxon>
        <taxon>Legionellales</taxon>
        <taxon>Legionellaceae</taxon>
        <taxon>Legionella</taxon>
    </lineage>
</organism>
<dbReference type="Proteomes" id="UP000201728">
    <property type="component" value="Chromosome"/>
</dbReference>
<accession>A0A222NYH3</accession>
<dbReference type="RefSeq" id="WP_094089761.1">
    <property type="nucleotide sequence ID" value="NZ_CP016397.1"/>
</dbReference>
<protein>
    <submittedName>
        <fullName evidence="2">Uncharacterized protein</fullName>
    </submittedName>
</protein>
<evidence type="ECO:0000313" key="2">
    <source>
        <dbReference type="EMBL" id="ASQ44605.1"/>
    </source>
</evidence>
<dbReference type="AlphaFoldDB" id="A0A222NYH3"/>
<evidence type="ECO:0000313" key="3">
    <source>
        <dbReference type="Proteomes" id="UP000201728"/>
    </source>
</evidence>
<proteinExistence type="predicted"/>
<dbReference type="OrthoDB" id="5639593at2"/>